<dbReference type="Pfam" id="PF12770">
    <property type="entry name" value="CHAT"/>
    <property type="match status" value="1"/>
</dbReference>
<keyword evidence="4" id="KW-1185">Reference proteome</keyword>
<protein>
    <submittedName>
        <fullName evidence="3">CHAT domain-containing protein</fullName>
    </submittedName>
</protein>
<evidence type="ECO:0000313" key="4">
    <source>
        <dbReference type="Proteomes" id="UP001165378"/>
    </source>
</evidence>
<dbReference type="InterPro" id="IPR024983">
    <property type="entry name" value="CHAT_dom"/>
</dbReference>
<gene>
    <name evidence="3" type="ORF">LZ495_27725</name>
</gene>
<proteinExistence type="predicted"/>
<feature type="region of interest" description="Disordered" evidence="1">
    <location>
        <begin position="758"/>
        <end position="795"/>
    </location>
</feature>
<feature type="compositionally biased region" description="Acidic residues" evidence="1">
    <location>
        <begin position="1047"/>
        <end position="1057"/>
    </location>
</feature>
<feature type="domain" description="CHAT" evidence="2">
    <location>
        <begin position="901"/>
        <end position="1214"/>
    </location>
</feature>
<accession>A0AA41Q3Q2</accession>
<reference evidence="3" key="1">
    <citation type="submission" date="2022-01" db="EMBL/GenBank/DDBJ databases">
        <title>Genome-Based Taxonomic Classification of the Phylum Actinobacteria.</title>
        <authorList>
            <person name="Gao Y."/>
        </authorList>
    </citation>
    <scope>NUCLEOTIDE SEQUENCE</scope>
    <source>
        <strain evidence="3">KLBMP 8922</strain>
    </source>
</reference>
<sequence>MRDEVLASGMARLDAISPEAGFAAALAPETTVVIQQLTALSDEDPLDGPVAFVLGNLLWLRFAAQDDGEDQRDAARAGMAFARAFAAGLSVEGIPEPLLPFVVELAADGPAAAVLRHVVQTGDREAASRAVYVWQEIVRHTSREEPEFAKRSADLFAAFECRYRGTGDPADLDHAIDAVRDAAEASRDDDPDRAMYLSNLGGALQMRYARSPKAADLDAAIDALHQSVAASPEGHPNRARSQSNLGIALAGRFQRTRHAADLDAAVEAVQQAVAAAADGDRDLPSYLSNVGTVLQTRYELTHDPADLDVVIDSAQAAVDTAAENDHYFSAYLLNLSNALQFRYEQGSDPDDLNRAVDAGQRAVDMVADAYFRYADHAANLSTVLRMRSEHTGSLADLDAAIGLAERAVGAVGPGHPRYARFQNILATALWVGFQRTFDEERLDAAGEAAYRAVEATPEGHPSRAIYLNTLAMVLRTRFDNRQEVALLLPSGSDFPANHPGNPLYSNPMRARRTRQDDMAALDTAIEAAQMAVAMTPEGHPHRAMYLNTLAMVQYERFEQLADTEALAAAVDAARAAVAAVPEGHPHNAAYLTTLGKALESRHEEDPDSGFLAEAVAAFATVARMETAPPRRRAVAARAAAEWAADSDPRAAAELAALAVELLSDVSPVQLRRSDRQLALGRFGGLAGEAAALALDDPSRPLPERARQAVQLLEAGRGVLLGQALDMRADLADLREVDSALAEEFTRLEGLLERVLGGRDAGPASSADGVPDRTATEPVDSEDPVGPTDPAERDPGLLAAKYEGVLRRIRALDGFADFALPPPFEELAAAASQGAVVLFSIDERRSDALVLTADGVEAVPLPGLGPDVLGEHVGEFHRALHDSQRRDDPAARVAAQRVLHDVLGWLWDVAVEPVLGHLGHASTPGPEQEWPRVWWVPGGALGLLPLHAAGHHADPADDADRRVLLDRVISSYAPTVRALSHTRRSPVPTVAEDALIVALPVTPELPGRPALRDLTHAGTEARNVQGHFPAHLLLQAAAESEAQAESAAESESESESGADSEPTRAAVLAHMPEFAVVHFACHGVTEGEDPSASRLFLQDGSLTVADLTRLRLDGARLAYLSACETATGHNRRLLDEAINLAFTFRLAGYRHVVGTLWKIDDEVSAEAADLFYGHLRTSTGSLDVDRSAAALHHTVRTLRGRYPAPGLWAAYLHTGP</sequence>
<dbReference type="InterPro" id="IPR011990">
    <property type="entry name" value="TPR-like_helical_dom_sf"/>
</dbReference>
<dbReference type="AlphaFoldDB" id="A0AA41Q3Q2"/>
<organism evidence="3 4">
    <name type="scientific">Yinghuangia soli</name>
    <dbReference type="NCBI Taxonomy" id="2908204"/>
    <lineage>
        <taxon>Bacteria</taxon>
        <taxon>Bacillati</taxon>
        <taxon>Actinomycetota</taxon>
        <taxon>Actinomycetes</taxon>
        <taxon>Kitasatosporales</taxon>
        <taxon>Streptomycetaceae</taxon>
        <taxon>Yinghuangia</taxon>
    </lineage>
</organism>
<name>A0AA41Q3Q2_9ACTN</name>
<dbReference type="RefSeq" id="WP_235055741.1">
    <property type="nucleotide sequence ID" value="NZ_JAKFHA010000020.1"/>
</dbReference>
<dbReference type="Gene3D" id="1.25.40.10">
    <property type="entry name" value="Tetratricopeptide repeat domain"/>
    <property type="match status" value="2"/>
</dbReference>
<evidence type="ECO:0000313" key="3">
    <source>
        <dbReference type="EMBL" id="MCF2530980.1"/>
    </source>
</evidence>
<dbReference type="Proteomes" id="UP001165378">
    <property type="component" value="Unassembled WGS sequence"/>
</dbReference>
<evidence type="ECO:0000256" key="1">
    <source>
        <dbReference type="SAM" id="MobiDB-lite"/>
    </source>
</evidence>
<evidence type="ECO:0000259" key="2">
    <source>
        <dbReference type="Pfam" id="PF12770"/>
    </source>
</evidence>
<dbReference type="EMBL" id="JAKFHA010000020">
    <property type="protein sequence ID" value="MCF2530980.1"/>
    <property type="molecule type" value="Genomic_DNA"/>
</dbReference>
<feature type="region of interest" description="Disordered" evidence="1">
    <location>
        <begin position="1038"/>
        <end position="1062"/>
    </location>
</feature>
<comment type="caution">
    <text evidence="3">The sequence shown here is derived from an EMBL/GenBank/DDBJ whole genome shotgun (WGS) entry which is preliminary data.</text>
</comment>